<accession>A0A5R9GVA6</accession>
<feature type="transmembrane region" description="Helical" evidence="6">
    <location>
        <begin position="125"/>
        <end position="147"/>
    </location>
</feature>
<evidence type="ECO:0000256" key="5">
    <source>
        <dbReference type="ARBA" id="ARBA00023136"/>
    </source>
</evidence>
<keyword evidence="3 6" id="KW-0812">Transmembrane</keyword>
<evidence type="ECO:0000256" key="6">
    <source>
        <dbReference type="SAM" id="Phobius"/>
    </source>
</evidence>
<gene>
    <name evidence="7" type="ORF">FEF65_08285</name>
</gene>
<evidence type="ECO:0000256" key="1">
    <source>
        <dbReference type="ARBA" id="ARBA00004141"/>
    </source>
</evidence>
<feature type="transmembrane region" description="Helical" evidence="6">
    <location>
        <begin position="194"/>
        <end position="216"/>
    </location>
</feature>
<evidence type="ECO:0000256" key="3">
    <source>
        <dbReference type="ARBA" id="ARBA00022692"/>
    </source>
</evidence>
<name>A0A5R9GVA6_9PROT</name>
<evidence type="ECO:0000313" key="8">
    <source>
        <dbReference type="Proteomes" id="UP000306585"/>
    </source>
</evidence>
<proteinExistence type="inferred from homology"/>
<evidence type="ECO:0000256" key="4">
    <source>
        <dbReference type="ARBA" id="ARBA00022989"/>
    </source>
</evidence>
<evidence type="ECO:0000313" key="7">
    <source>
        <dbReference type="EMBL" id="TLS67074.1"/>
    </source>
</evidence>
<feature type="transmembrane region" description="Helical" evidence="6">
    <location>
        <begin position="94"/>
        <end position="113"/>
    </location>
</feature>
<sequence>MPDAGMTDMLIRLLAAWLLLAGAALWASRERLGLSGRMLIASARGLLQLLALAFVLHWIFDIRSHLAQALLVAVFCVLAAHNSAGHYDGRRSTWLAAAVGLICGCVVTLPWLAFSGAIADDTRTLVPLGSMIAANGMNAVSIMFERLKGGGVVGDGMKLAMIPTIDTLRVVGLVHMPGIFVGMVLAGAPAFEAAVAQLVVLYMIIASSFTACLVSVRVMGYVQER</sequence>
<feature type="transmembrane region" description="Helical" evidence="6">
    <location>
        <begin position="39"/>
        <end position="60"/>
    </location>
</feature>
<dbReference type="InterPro" id="IPR005226">
    <property type="entry name" value="UPF0014_fam"/>
</dbReference>
<dbReference type="Pfam" id="PF03649">
    <property type="entry name" value="UPF0014"/>
    <property type="match status" value="2"/>
</dbReference>
<organism evidence="7 8">
    <name type="scientific">Mariprofundus erugo</name>
    <dbReference type="NCBI Taxonomy" id="2528639"/>
    <lineage>
        <taxon>Bacteria</taxon>
        <taxon>Pseudomonadati</taxon>
        <taxon>Pseudomonadota</taxon>
        <taxon>Candidatius Mariprofundia</taxon>
        <taxon>Mariprofundales</taxon>
        <taxon>Mariprofundaceae</taxon>
        <taxon>Mariprofundus</taxon>
    </lineage>
</organism>
<comment type="caution">
    <text evidence="7">The sequence shown here is derived from an EMBL/GenBank/DDBJ whole genome shotgun (WGS) entry which is preliminary data.</text>
</comment>
<comment type="similarity">
    <text evidence="2">Belongs to the UPF0014 family.</text>
</comment>
<dbReference type="OrthoDB" id="9791807at2"/>
<feature type="transmembrane region" description="Helical" evidence="6">
    <location>
        <begin position="168"/>
        <end position="188"/>
    </location>
</feature>
<feature type="transmembrane region" description="Helical" evidence="6">
    <location>
        <begin position="66"/>
        <end position="82"/>
    </location>
</feature>
<dbReference type="EMBL" id="VBRY01000007">
    <property type="protein sequence ID" value="TLS67074.1"/>
    <property type="molecule type" value="Genomic_DNA"/>
</dbReference>
<dbReference type="AlphaFoldDB" id="A0A5R9GVA6"/>
<reference evidence="7 8" key="1">
    <citation type="journal article" date="2019" name="Appl. Environ. Microbiol.">
        <title>Environmental Evidence and Genomic Insight of Iron-oxidizing Bacteria Preference Towards More Corrosion Resistant Stainless Steel at Higher Salinities.</title>
        <authorList>
            <person name="Garrison C.E."/>
            <person name="Price K.A."/>
            <person name="Field E.K."/>
        </authorList>
    </citation>
    <scope>NUCLEOTIDE SEQUENCE [LARGE SCALE GENOMIC DNA]</scope>
    <source>
        <strain evidence="7 8">P3</strain>
    </source>
</reference>
<feature type="transmembrane region" description="Helical" evidence="6">
    <location>
        <begin position="6"/>
        <end position="27"/>
    </location>
</feature>
<dbReference type="GO" id="GO:0005886">
    <property type="term" value="C:plasma membrane"/>
    <property type="evidence" value="ECO:0007669"/>
    <property type="project" value="TreeGrafter"/>
</dbReference>
<protein>
    <submittedName>
        <fullName evidence="7">ABC transporter permease</fullName>
    </submittedName>
</protein>
<dbReference type="PANTHER" id="PTHR30028">
    <property type="entry name" value="UPF0014 INNER MEMBRANE PROTEIN YBBM-RELATED"/>
    <property type="match status" value="1"/>
</dbReference>
<keyword evidence="4 6" id="KW-1133">Transmembrane helix</keyword>
<comment type="subcellular location">
    <subcellularLocation>
        <location evidence="1">Membrane</location>
        <topology evidence="1">Multi-pass membrane protein</topology>
    </subcellularLocation>
</comment>
<dbReference type="Proteomes" id="UP000306585">
    <property type="component" value="Unassembled WGS sequence"/>
</dbReference>
<evidence type="ECO:0000256" key="2">
    <source>
        <dbReference type="ARBA" id="ARBA00005268"/>
    </source>
</evidence>
<dbReference type="PANTHER" id="PTHR30028:SF0">
    <property type="entry name" value="PROTEIN ALUMINUM SENSITIVE 3"/>
    <property type="match status" value="1"/>
</dbReference>
<keyword evidence="5 6" id="KW-0472">Membrane</keyword>
<keyword evidence="8" id="KW-1185">Reference proteome</keyword>